<name>A0A4Z1P733_9PEZI</name>
<keyword evidence="3" id="KW-1185">Reference proteome</keyword>
<feature type="compositionally biased region" description="Basic and acidic residues" evidence="1">
    <location>
        <begin position="15"/>
        <end position="24"/>
    </location>
</feature>
<dbReference type="EMBL" id="SNSC02000011">
    <property type="protein sequence ID" value="TID20320.1"/>
    <property type="molecule type" value="Genomic_DNA"/>
</dbReference>
<feature type="compositionally biased region" description="Basic and acidic residues" evidence="1">
    <location>
        <begin position="170"/>
        <end position="180"/>
    </location>
</feature>
<comment type="caution">
    <text evidence="2">The sequence shown here is derived from an EMBL/GenBank/DDBJ whole genome shotgun (WGS) entry which is preliminary data.</text>
</comment>
<accession>A0A4Z1P733</accession>
<dbReference type="Proteomes" id="UP000298493">
    <property type="component" value="Unassembled WGS sequence"/>
</dbReference>
<evidence type="ECO:0000256" key="1">
    <source>
        <dbReference type="SAM" id="MobiDB-lite"/>
    </source>
</evidence>
<dbReference type="AlphaFoldDB" id="A0A4Z1P733"/>
<reference evidence="2 3" key="1">
    <citation type="submission" date="2019-04" db="EMBL/GenBank/DDBJ databases">
        <title>High contiguity whole genome sequence and gene annotation resource for two Venturia nashicola isolates.</title>
        <authorList>
            <person name="Prokchorchik M."/>
            <person name="Won K."/>
            <person name="Lee Y."/>
            <person name="Choi E.D."/>
            <person name="Segonzac C."/>
            <person name="Sohn K.H."/>
        </authorList>
    </citation>
    <scope>NUCLEOTIDE SEQUENCE [LARGE SCALE GENOMIC DNA]</scope>
    <source>
        <strain evidence="2 3">PRI2</strain>
    </source>
</reference>
<proteinExistence type="predicted"/>
<feature type="compositionally biased region" description="Low complexity" evidence="1">
    <location>
        <begin position="89"/>
        <end position="122"/>
    </location>
</feature>
<gene>
    <name evidence="2" type="ORF">E6O75_ATG07780</name>
</gene>
<evidence type="ECO:0000313" key="3">
    <source>
        <dbReference type="Proteomes" id="UP000298493"/>
    </source>
</evidence>
<feature type="compositionally biased region" description="Polar residues" evidence="1">
    <location>
        <begin position="153"/>
        <end position="169"/>
    </location>
</feature>
<organism evidence="2 3">
    <name type="scientific">Venturia nashicola</name>
    <dbReference type="NCBI Taxonomy" id="86259"/>
    <lineage>
        <taxon>Eukaryota</taxon>
        <taxon>Fungi</taxon>
        <taxon>Dikarya</taxon>
        <taxon>Ascomycota</taxon>
        <taxon>Pezizomycotina</taxon>
        <taxon>Dothideomycetes</taxon>
        <taxon>Pleosporomycetidae</taxon>
        <taxon>Venturiales</taxon>
        <taxon>Venturiaceae</taxon>
        <taxon>Venturia</taxon>
    </lineage>
</organism>
<feature type="region of interest" description="Disordered" evidence="1">
    <location>
        <begin position="1"/>
        <end position="180"/>
    </location>
</feature>
<protein>
    <submittedName>
        <fullName evidence="2">Uncharacterized protein</fullName>
    </submittedName>
</protein>
<sequence length="180" mass="20186">MADQSPDRSNFGNRRQADTDDEQQKSSPASSPQHPPAPGVPHLEQRQFQPPGQTLPYKSPTSSYHVPVSATGTLLPAAPIFDRHDRDTSQLLNSQLQNQQLQNQQLQDQQLQNPQLPDQQSPRNFDRAREQTMALAHRRSQSDQHGAPPPAQRNCNQTQDNSNQPSQMEGRNDRPLSDTS</sequence>
<evidence type="ECO:0000313" key="2">
    <source>
        <dbReference type="EMBL" id="TID20320.1"/>
    </source>
</evidence>